<sequence length="121" mass="13992">MSLSNNLFVQQMSELLALLAQAAQQKRTLTYRQLITELALPVPAMQRLTYLLEQLTQRDWLQQQPLRSALVVSQRPPYLPKQGWFSFLQQLDAELTFVDSVEQAAWHQTQLQQVYAAFSKA</sequence>
<proteinExistence type="predicted"/>
<accession>A0A0K1XDG5</accession>
<evidence type="ECO:0000313" key="1">
    <source>
        <dbReference type="EMBL" id="AKX59223.1"/>
    </source>
</evidence>
<reference evidence="1 2" key="1">
    <citation type="journal article" date="2015" name="Genome Announc.">
        <title>Genome Sequences of Oblitimonas alkaliphila gen. nov. sp. nov. (Proposed), a Novel Bacterium of the Pseudomonadaceae Family.</title>
        <authorList>
            <person name="Lauer A.C."/>
            <person name="Nicholson A.C."/>
            <person name="Humrighouse B.W."/>
            <person name="Emery B."/>
            <person name="Drobish A."/>
            <person name="Juieng P."/>
            <person name="Loparev V."/>
            <person name="McQuiston J.R."/>
        </authorList>
    </citation>
    <scope>NUCLEOTIDE SEQUENCE [LARGE SCALE GENOMIC DNA]</scope>
    <source>
        <strain evidence="1 2">E5571</strain>
    </source>
</reference>
<dbReference type="EMBL" id="CP012365">
    <property type="protein sequence ID" value="AKX59223.1"/>
    <property type="molecule type" value="Genomic_DNA"/>
</dbReference>
<evidence type="ECO:0000313" key="2">
    <source>
        <dbReference type="Proteomes" id="UP000063953"/>
    </source>
</evidence>
<name>A0A0K1XDG5_9GAMM</name>
<keyword evidence="2" id="KW-1185">Reference proteome</keyword>
<dbReference type="AlphaFoldDB" id="A0A0K1XDG5"/>
<dbReference type="Proteomes" id="UP000063953">
    <property type="component" value="Chromosome"/>
</dbReference>
<dbReference type="STRING" id="1697053.AKN87_06175"/>
<organism evidence="1 2">
    <name type="scientific">Thiopseudomonas alkaliphila</name>
    <dbReference type="NCBI Taxonomy" id="1697053"/>
    <lineage>
        <taxon>Bacteria</taxon>
        <taxon>Pseudomonadati</taxon>
        <taxon>Pseudomonadota</taxon>
        <taxon>Gammaproteobacteria</taxon>
        <taxon>Pseudomonadales</taxon>
        <taxon>Pseudomonadaceae</taxon>
        <taxon>Thiopseudomonas</taxon>
    </lineage>
</organism>
<gene>
    <name evidence="1" type="ORF">AKN88_04180</name>
</gene>
<protein>
    <submittedName>
        <fullName evidence="1">Uncharacterized protein</fullName>
    </submittedName>
</protein>